<dbReference type="Proteomes" id="UP001597262">
    <property type="component" value="Unassembled WGS sequence"/>
</dbReference>
<keyword evidence="1" id="KW-0812">Transmembrane</keyword>
<organism evidence="2 3">
    <name type="scientific">Paenibacillus puldeungensis</name>
    <dbReference type="NCBI Taxonomy" id="696536"/>
    <lineage>
        <taxon>Bacteria</taxon>
        <taxon>Bacillati</taxon>
        <taxon>Bacillota</taxon>
        <taxon>Bacilli</taxon>
        <taxon>Bacillales</taxon>
        <taxon>Paenibacillaceae</taxon>
        <taxon>Paenibacillus</taxon>
    </lineage>
</organism>
<feature type="transmembrane region" description="Helical" evidence="1">
    <location>
        <begin position="26"/>
        <end position="47"/>
    </location>
</feature>
<dbReference type="EMBL" id="JBHTLM010000011">
    <property type="protein sequence ID" value="MFD1177800.1"/>
    <property type="molecule type" value="Genomic_DNA"/>
</dbReference>
<proteinExistence type="predicted"/>
<comment type="caution">
    <text evidence="2">The sequence shown here is derived from an EMBL/GenBank/DDBJ whole genome shotgun (WGS) entry which is preliminary data.</text>
</comment>
<feature type="transmembrane region" description="Helical" evidence="1">
    <location>
        <begin position="135"/>
        <end position="154"/>
    </location>
</feature>
<feature type="transmembrane region" description="Helical" evidence="1">
    <location>
        <begin position="160"/>
        <end position="180"/>
    </location>
</feature>
<accession>A0ABW3S1D2</accession>
<sequence>MGTALLLSSACYIASALYRTKKPLFSLAMAGIGSLLMLGLGSWMITLQGWDKGAAIPMLVAVCGIFWVAVGFMLNFGIISYCGIACTILLYAMVFGRLHQEVSWSLLQVVWLPISAVFYWLTWLSHHRLKEAARVFFAVSLTLWFMPEADALLLRGAAFSGMPLLILLKIVSVFLILFIFRKKWVVWIAS</sequence>
<evidence type="ECO:0000313" key="2">
    <source>
        <dbReference type="EMBL" id="MFD1177800.1"/>
    </source>
</evidence>
<protein>
    <submittedName>
        <fullName evidence="2">Uncharacterized protein</fullName>
    </submittedName>
</protein>
<feature type="transmembrane region" description="Helical" evidence="1">
    <location>
        <begin position="104"/>
        <end position="123"/>
    </location>
</feature>
<gene>
    <name evidence="2" type="ORF">ACFQ3W_16025</name>
</gene>
<evidence type="ECO:0000256" key="1">
    <source>
        <dbReference type="SAM" id="Phobius"/>
    </source>
</evidence>
<keyword evidence="3" id="KW-1185">Reference proteome</keyword>
<keyword evidence="1" id="KW-0472">Membrane</keyword>
<keyword evidence="1" id="KW-1133">Transmembrane helix</keyword>
<evidence type="ECO:0000313" key="3">
    <source>
        <dbReference type="Proteomes" id="UP001597262"/>
    </source>
</evidence>
<reference evidence="3" key="1">
    <citation type="journal article" date="2019" name="Int. J. Syst. Evol. Microbiol.">
        <title>The Global Catalogue of Microorganisms (GCM) 10K type strain sequencing project: providing services to taxonomists for standard genome sequencing and annotation.</title>
        <authorList>
            <consortium name="The Broad Institute Genomics Platform"/>
            <consortium name="The Broad Institute Genome Sequencing Center for Infectious Disease"/>
            <person name="Wu L."/>
            <person name="Ma J."/>
        </authorList>
    </citation>
    <scope>NUCLEOTIDE SEQUENCE [LARGE SCALE GENOMIC DNA]</scope>
    <source>
        <strain evidence="3">CCUG 59189</strain>
    </source>
</reference>
<feature type="transmembrane region" description="Helical" evidence="1">
    <location>
        <begin position="59"/>
        <end position="92"/>
    </location>
</feature>
<name>A0ABW3S1D2_9BACL</name>